<proteinExistence type="predicted"/>
<feature type="compositionally biased region" description="Basic and acidic residues" evidence="1">
    <location>
        <begin position="43"/>
        <end position="58"/>
    </location>
</feature>
<keyword evidence="3" id="KW-1185">Reference proteome</keyword>
<feature type="region of interest" description="Disordered" evidence="1">
    <location>
        <begin position="19"/>
        <end position="76"/>
    </location>
</feature>
<name>A0AAD5UZF4_9APHY</name>
<dbReference type="Proteomes" id="UP001212997">
    <property type="component" value="Unassembled WGS sequence"/>
</dbReference>
<comment type="caution">
    <text evidence="2">The sequence shown here is derived from an EMBL/GenBank/DDBJ whole genome shotgun (WGS) entry which is preliminary data.</text>
</comment>
<gene>
    <name evidence="2" type="ORF">NLI96_g8167</name>
</gene>
<sequence length="200" mass="21161">MHLDSDHSLSLDGGSAIGFGIGTGENSPLIEDDDPGMDEEWSTVERSDDCGRGDRRSGTDVGAIDGIAVGTSDDDKCWGVVSGKPTRGSRRWLEREEGTDDVGEEYGVEEGDVFGTEDLDEDGNVSEGIDEDGDEAEEEGVPIGVEERLEECDGVGGLEGIGEVPGCGNWEVSPRCTEVTNEDETEAELGREEDAGDVGE</sequence>
<feature type="region of interest" description="Disordered" evidence="1">
    <location>
        <begin position="177"/>
        <end position="200"/>
    </location>
</feature>
<organism evidence="2 3">
    <name type="scientific">Meripilus lineatus</name>
    <dbReference type="NCBI Taxonomy" id="2056292"/>
    <lineage>
        <taxon>Eukaryota</taxon>
        <taxon>Fungi</taxon>
        <taxon>Dikarya</taxon>
        <taxon>Basidiomycota</taxon>
        <taxon>Agaricomycotina</taxon>
        <taxon>Agaricomycetes</taxon>
        <taxon>Polyporales</taxon>
        <taxon>Meripilaceae</taxon>
        <taxon>Meripilus</taxon>
    </lineage>
</organism>
<evidence type="ECO:0000313" key="3">
    <source>
        <dbReference type="Proteomes" id="UP001212997"/>
    </source>
</evidence>
<evidence type="ECO:0000313" key="2">
    <source>
        <dbReference type="EMBL" id="KAJ3480705.1"/>
    </source>
</evidence>
<accession>A0AAD5UZF4</accession>
<dbReference type="AlphaFoldDB" id="A0AAD5UZF4"/>
<reference evidence="2" key="1">
    <citation type="submission" date="2022-07" db="EMBL/GenBank/DDBJ databases">
        <title>Genome Sequence of Physisporinus lineatus.</title>
        <authorList>
            <person name="Buettner E."/>
        </authorList>
    </citation>
    <scope>NUCLEOTIDE SEQUENCE</scope>
    <source>
        <strain evidence="2">VT162</strain>
    </source>
</reference>
<dbReference type="EMBL" id="JANAWD010000360">
    <property type="protein sequence ID" value="KAJ3480705.1"/>
    <property type="molecule type" value="Genomic_DNA"/>
</dbReference>
<feature type="region of interest" description="Disordered" evidence="1">
    <location>
        <begin position="89"/>
        <end position="143"/>
    </location>
</feature>
<feature type="compositionally biased region" description="Acidic residues" evidence="1">
    <location>
        <begin position="97"/>
        <end position="140"/>
    </location>
</feature>
<feature type="compositionally biased region" description="Acidic residues" evidence="1">
    <location>
        <begin position="30"/>
        <end position="42"/>
    </location>
</feature>
<protein>
    <submittedName>
        <fullName evidence="2">Uncharacterized protein</fullName>
    </submittedName>
</protein>
<evidence type="ECO:0000256" key="1">
    <source>
        <dbReference type="SAM" id="MobiDB-lite"/>
    </source>
</evidence>